<protein>
    <submittedName>
        <fullName evidence="1">Uncharacterized protein</fullName>
    </submittedName>
</protein>
<dbReference type="Proteomes" id="UP000033934">
    <property type="component" value="Unassembled WGS sequence"/>
</dbReference>
<dbReference type="EMBL" id="LBVO01000027">
    <property type="protein sequence ID" value="KKQ89390.1"/>
    <property type="molecule type" value="Genomic_DNA"/>
</dbReference>
<accession>A0A0G0LN49</accession>
<reference evidence="1 2" key="1">
    <citation type="journal article" date="2015" name="Nature">
        <title>rRNA introns, odd ribosomes, and small enigmatic genomes across a large radiation of phyla.</title>
        <authorList>
            <person name="Brown C.T."/>
            <person name="Hug L.A."/>
            <person name="Thomas B.C."/>
            <person name="Sharon I."/>
            <person name="Castelle C.J."/>
            <person name="Singh A."/>
            <person name="Wilkins M.J."/>
            <person name="Williams K.H."/>
            <person name="Banfield J.F."/>
        </authorList>
    </citation>
    <scope>NUCLEOTIDE SEQUENCE [LARGE SCALE GENOMIC DNA]</scope>
</reference>
<organism evidence="1 2">
    <name type="scientific">Berkelbacteria bacterium GW2011_GWA2_38_9</name>
    <dbReference type="NCBI Taxonomy" id="1618334"/>
    <lineage>
        <taxon>Bacteria</taxon>
        <taxon>Candidatus Berkelbacteria</taxon>
    </lineage>
</organism>
<evidence type="ECO:0000313" key="2">
    <source>
        <dbReference type="Proteomes" id="UP000033934"/>
    </source>
</evidence>
<gene>
    <name evidence="1" type="ORF">UT11_C0027G0010</name>
</gene>
<dbReference type="AlphaFoldDB" id="A0A0G0LN49"/>
<proteinExistence type="predicted"/>
<name>A0A0G0LN49_9BACT</name>
<sequence>MKQKFEIIIASVPDRDLPIVELWYQKVQWAEISLQRGKTVVELYNNPSGQAWQFEFNSFLNQILKAQKLVQKKIIS</sequence>
<evidence type="ECO:0000313" key="1">
    <source>
        <dbReference type="EMBL" id="KKQ89390.1"/>
    </source>
</evidence>
<comment type="caution">
    <text evidence="1">The sequence shown here is derived from an EMBL/GenBank/DDBJ whole genome shotgun (WGS) entry which is preliminary data.</text>
</comment>